<dbReference type="Pfam" id="PF05137">
    <property type="entry name" value="PilN"/>
    <property type="match status" value="1"/>
</dbReference>
<keyword evidence="1" id="KW-0812">Transmembrane</keyword>
<comment type="caution">
    <text evidence="2">The sequence shown here is derived from an EMBL/GenBank/DDBJ whole genome shotgun (WGS) entry which is preliminary data.</text>
</comment>
<keyword evidence="1" id="KW-1133">Transmembrane helix</keyword>
<gene>
    <name evidence="2" type="ORF">LZ24_00270</name>
</gene>
<dbReference type="AlphaFoldDB" id="A0A562SA57"/>
<reference evidence="2 3" key="1">
    <citation type="submission" date="2019-07" db="EMBL/GenBank/DDBJ databases">
        <title>Genome sequencing of 100 strains of the haloalkaliphilic chemolithoautotrophic sulfur-oxidizing bacterium Thioalkalivibrio.</title>
        <authorList>
            <person name="Muyzer G."/>
        </authorList>
    </citation>
    <scope>NUCLEOTIDE SEQUENCE [LARGE SCALE GENOMIC DNA]</scope>
    <source>
        <strain evidence="2 3">ASO4-4</strain>
    </source>
</reference>
<feature type="transmembrane region" description="Helical" evidence="1">
    <location>
        <begin position="308"/>
        <end position="328"/>
    </location>
</feature>
<dbReference type="OrthoDB" id="5431056at2"/>
<evidence type="ECO:0000256" key="1">
    <source>
        <dbReference type="SAM" id="Phobius"/>
    </source>
</evidence>
<accession>A0A562SA57</accession>
<protein>
    <submittedName>
        <fullName evidence="2">GspL-like protein</fullName>
    </submittedName>
</protein>
<name>A0A562SA57_9BACT</name>
<dbReference type="Proteomes" id="UP000318307">
    <property type="component" value="Unassembled WGS sequence"/>
</dbReference>
<evidence type="ECO:0000313" key="2">
    <source>
        <dbReference type="EMBL" id="TWI77460.1"/>
    </source>
</evidence>
<keyword evidence="3" id="KW-1185">Reference proteome</keyword>
<sequence>MSHAFLALEIADHGVRAFSFVREKGGRISLDQTAFRVPGEDASLESAALDVLEAVKAQKGEVQIYLPVWDFMARNLRLPFRGAGKIAQILPMEMGGGLGISPEAFEVHFLETSKKAGSTEVFALALENFRHEHLIRVLGDAGFFVPSLDVSHLAAARAVALMEGQAGGWAFVDTRGALLLMDGDRPLGVRMLPSAEQGEGPFVDAVFSALAELGTLRFPDHPPELIRLSGPLAFSLESPLAEKTGLAVKCHGPGGGKDPDPQGILVEDEGGLRGALAAFAGARGKAGLRFRERGWRWDHFFAAHGKALAVSGFFTFFVLLVLIAHVFLDIQRLKNTDQYLDAEIRRVFTTTLPGVTRIVDPLHQMRTHLGDLEKASAFAASGSGNHRMVDILKALAEGAPEGAPMNFSRLAITGDQLTLAGDTDTFNNVDGLKNRLSGHPLFSGVTITRATADQDEGRIHFNLRVDLR</sequence>
<keyword evidence="1" id="KW-0472">Membrane</keyword>
<dbReference type="RefSeq" id="WP_144681528.1">
    <property type="nucleotide sequence ID" value="NZ_VLLC01000001.1"/>
</dbReference>
<evidence type="ECO:0000313" key="3">
    <source>
        <dbReference type="Proteomes" id="UP000318307"/>
    </source>
</evidence>
<proteinExistence type="predicted"/>
<organism evidence="2 3">
    <name type="scientific">Desulfobotulus alkaliphilus</name>
    <dbReference type="NCBI Taxonomy" id="622671"/>
    <lineage>
        <taxon>Bacteria</taxon>
        <taxon>Pseudomonadati</taxon>
        <taxon>Thermodesulfobacteriota</taxon>
        <taxon>Desulfobacteria</taxon>
        <taxon>Desulfobacterales</taxon>
        <taxon>Desulfobacteraceae</taxon>
        <taxon>Desulfobotulus</taxon>
    </lineage>
</organism>
<dbReference type="InterPro" id="IPR007813">
    <property type="entry name" value="PilN"/>
</dbReference>
<dbReference type="EMBL" id="VLLC01000001">
    <property type="protein sequence ID" value="TWI77460.1"/>
    <property type="molecule type" value="Genomic_DNA"/>
</dbReference>